<gene>
    <name evidence="2" type="ORF">SAE02_70420</name>
</gene>
<feature type="region of interest" description="Disordered" evidence="1">
    <location>
        <begin position="99"/>
        <end position="122"/>
    </location>
</feature>
<comment type="caution">
    <text evidence="2">The sequence shown here is derived from an EMBL/GenBank/DDBJ whole genome shotgun (WGS) entry which is preliminary data.</text>
</comment>
<name>A0A512E2F5_9PROT</name>
<accession>A0A512E2F5</accession>
<dbReference type="AlphaFoldDB" id="A0A512E2F5"/>
<reference evidence="2 3" key="1">
    <citation type="submission" date="2019-07" db="EMBL/GenBank/DDBJ databases">
        <title>Whole genome shotgun sequence of Skermanella aerolata NBRC 106429.</title>
        <authorList>
            <person name="Hosoyama A."/>
            <person name="Uohara A."/>
            <person name="Ohji S."/>
            <person name="Ichikawa N."/>
        </authorList>
    </citation>
    <scope>NUCLEOTIDE SEQUENCE [LARGE SCALE GENOMIC DNA]</scope>
    <source>
        <strain evidence="2 3">NBRC 106429</strain>
    </source>
</reference>
<sequence>MVSTFDFQPEPPPASPMTLARRAGGWCLHVKEAALERYRDWRFDRDVWKIHTVFEQLSDRQLDLIGCRRAWLIEDVHRLVRSHALVTWGSQSLPSLAWLPPPQEPPAGGAISHTARERVEPA</sequence>
<evidence type="ECO:0000313" key="2">
    <source>
        <dbReference type="EMBL" id="GEO42894.1"/>
    </source>
</evidence>
<keyword evidence="3" id="KW-1185">Reference proteome</keyword>
<protein>
    <submittedName>
        <fullName evidence="2">Uncharacterized protein</fullName>
    </submittedName>
</protein>
<dbReference type="EMBL" id="BJYZ01000053">
    <property type="protein sequence ID" value="GEO42894.1"/>
    <property type="molecule type" value="Genomic_DNA"/>
</dbReference>
<dbReference type="OrthoDB" id="7875868at2"/>
<proteinExistence type="predicted"/>
<organism evidence="2 3">
    <name type="scientific">Skermanella aerolata</name>
    <dbReference type="NCBI Taxonomy" id="393310"/>
    <lineage>
        <taxon>Bacteria</taxon>
        <taxon>Pseudomonadati</taxon>
        <taxon>Pseudomonadota</taxon>
        <taxon>Alphaproteobacteria</taxon>
        <taxon>Rhodospirillales</taxon>
        <taxon>Azospirillaceae</taxon>
        <taxon>Skermanella</taxon>
    </lineage>
</organism>
<evidence type="ECO:0000313" key="3">
    <source>
        <dbReference type="Proteomes" id="UP000321523"/>
    </source>
</evidence>
<dbReference type="Proteomes" id="UP000321523">
    <property type="component" value="Unassembled WGS sequence"/>
</dbReference>
<evidence type="ECO:0000256" key="1">
    <source>
        <dbReference type="SAM" id="MobiDB-lite"/>
    </source>
</evidence>
<dbReference type="RefSeq" id="WP_147041193.1">
    <property type="nucleotide sequence ID" value="NZ_BJYZ01000053.1"/>
</dbReference>